<feature type="domain" description="SWIM-type" evidence="7">
    <location>
        <begin position="164"/>
        <end position="206"/>
    </location>
</feature>
<protein>
    <recommendedName>
        <fullName evidence="10">Carboxypeptidase D</fullName>
    </recommendedName>
</protein>
<evidence type="ECO:0000313" key="8">
    <source>
        <dbReference type="EMBL" id="CAH3174703.1"/>
    </source>
</evidence>
<dbReference type="PROSITE" id="PS50600">
    <property type="entry name" value="ULP_PROTEASE"/>
    <property type="match status" value="1"/>
</dbReference>
<comment type="caution">
    <text evidence="8">The sequence shown here is derived from an EMBL/GenBank/DDBJ whole genome shotgun (WGS) entry which is preliminary data.</text>
</comment>
<comment type="similarity">
    <text evidence="1">Belongs to the peptidase C48 family.</text>
</comment>
<dbReference type="PROSITE" id="PS50966">
    <property type="entry name" value="ZF_SWIM"/>
    <property type="match status" value="1"/>
</dbReference>
<proteinExistence type="inferred from homology"/>
<evidence type="ECO:0008006" key="10">
    <source>
        <dbReference type="Google" id="ProtNLM"/>
    </source>
</evidence>
<dbReference type="Gene3D" id="3.90.320.10">
    <property type="match status" value="1"/>
</dbReference>
<dbReference type="SUPFAM" id="SSF54001">
    <property type="entry name" value="Cysteine proteinases"/>
    <property type="match status" value="1"/>
</dbReference>
<dbReference type="InterPro" id="IPR011604">
    <property type="entry name" value="PDDEXK-like_dom_sf"/>
</dbReference>
<evidence type="ECO:0000256" key="4">
    <source>
        <dbReference type="PROSITE-ProRule" id="PRU00325"/>
    </source>
</evidence>
<reference evidence="8 9" key="1">
    <citation type="submission" date="2022-05" db="EMBL/GenBank/DDBJ databases">
        <authorList>
            <consortium name="Genoscope - CEA"/>
            <person name="William W."/>
        </authorList>
    </citation>
    <scope>NUCLEOTIDE SEQUENCE [LARGE SCALE GENOMIC DNA]</scope>
</reference>
<gene>
    <name evidence="8" type="ORF">PLOB_00015447</name>
</gene>
<dbReference type="EMBL" id="CALNXK010000193">
    <property type="protein sequence ID" value="CAH3174703.1"/>
    <property type="molecule type" value="Genomic_DNA"/>
</dbReference>
<dbReference type="InterPro" id="IPR019080">
    <property type="entry name" value="YqaJ_viral_recombinase"/>
</dbReference>
<keyword evidence="4" id="KW-0862">Zinc</keyword>
<organism evidence="8 9">
    <name type="scientific">Porites lobata</name>
    <dbReference type="NCBI Taxonomy" id="104759"/>
    <lineage>
        <taxon>Eukaryota</taxon>
        <taxon>Metazoa</taxon>
        <taxon>Cnidaria</taxon>
        <taxon>Anthozoa</taxon>
        <taxon>Hexacorallia</taxon>
        <taxon>Scleractinia</taxon>
        <taxon>Fungiina</taxon>
        <taxon>Poritidae</taxon>
        <taxon>Porites</taxon>
    </lineage>
</organism>
<evidence type="ECO:0000256" key="3">
    <source>
        <dbReference type="ARBA" id="ARBA00022801"/>
    </source>
</evidence>
<dbReference type="InterPro" id="IPR036361">
    <property type="entry name" value="SAP_dom_sf"/>
</dbReference>
<evidence type="ECO:0000259" key="6">
    <source>
        <dbReference type="PROSITE" id="PS50600"/>
    </source>
</evidence>
<dbReference type="SUPFAM" id="SSF52980">
    <property type="entry name" value="Restriction endonuclease-like"/>
    <property type="match status" value="1"/>
</dbReference>
<keyword evidence="3" id="KW-0378">Hydrolase</keyword>
<dbReference type="PANTHER" id="PTHR47526:SF3">
    <property type="entry name" value="PHD-TYPE DOMAIN-CONTAINING PROTEIN"/>
    <property type="match status" value="1"/>
</dbReference>
<dbReference type="Pfam" id="PF09588">
    <property type="entry name" value="YqaJ"/>
    <property type="match status" value="1"/>
</dbReference>
<evidence type="ECO:0000256" key="5">
    <source>
        <dbReference type="SAM" id="MobiDB-lite"/>
    </source>
</evidence>
<dbReference type="CDD" id="cd22343">
    <property type="entry name" value="PDDEXK_lambda_exonuclease-like"/>
    <property type="match status" value="1"/>
</dbReference>
<dbReference type="InterPro" id="IPR038765">
    <property type="entry name" value="Papain-like_cys_pep_sf"/>
</dbReference>
<evidence type="ECO:0000256" key="1">
    <source>
        <dbReference type="ARBA" id="ARBA00005234"/>
    </source>
</evidence>
<sequence>MSGQKNSSDFKAMNVAELKKYLQDRGVSVSGYLKPSLVEIASAVERMVLPVDPNFEKDQTNDAGTLIIHDMVIPDPLSLKTVNNFNSSPPFGLFDIFNHLIYHSTDYDKQGLAAYKSFDDYRLFNDGYVESLLTTQLKHEGVHVYVAKVKPFMKLKTDEGKEYYDLWFILEGRGANRGSVLRARCKCKGGRDGGCKHIAAAMYALEDLVNTRGEDSVTSGPCVWVKRPRANTQACEVKDLIIEKGKKPSHKKRKRKQVYCQNIDTDVRAPEDTNPKDEENLRKFTKRICHLKHTPVILPLFKKLYGSPEKDTITGELGHSNHNRPKTGIMRAKLLEILTNDPKTSTEEIVKVLSFSDSERKQVERTTTKQWQCEEWYLHKTGFITASKCKRVFTRQETLEKNPAENAKKLIEEIGLVKSCPPPIQEEREPQNAREWGLLHEESACKAYQRVAGHNHHKLKLIPKGFLISRSKPFLGASVDNIQKCQCSDGCPVRVVEYKCPWKHRDLHPKQAFLTPEIGGIQNGNKFALKSTSNYYFQVQLQMFVSGLTLCIFVVRTNKGIFTVDVPYDPSFMSVVCAKLEKFWTSQVLPFLITDVSTTSLPDSTISEQYINSSAQQPCSHSEADVMTTSQDKSPAAATTGTSQSPLYIDLSQCSTPTPPTESVEISGLQIYKDDVETIQPKAMITDTIVLFLFKQLPQIHPIVSSFFYTTLCGEQDVGPTTSRMVRQTSAKKFFKAELLNRRYVFIPINRSLHWLLAVLTPWHFLILDSLTWDISTRHEEIHNINSFLDHLCAAHSITSMTSQRSNYVLKVPQQLPGSNNCGFHIFMFADHFLKDLKVYESDPNGYFNAEHQWFDPKDAETKRTLTRTHLEALFQ</sequence>
<keyword evidence="2" id="KW-0645">Protease</keyword>
<name>A0ABN8RA60_9CNID</name>
<dbReference type="Gene3D" id="1.10.720.30">
    <property type="entry name" value="SAP domain"/>
    <property type="match status" value="1"/>
</dbReference>
<dbReference type="InterPro" id="IPR003653">
    <property type="entry name" value="Peptidase_C48_C"/>
</dbReference>
<evidence type="ECO:0000256" key="2">
    <source>
        <dbReference type="ARBA" id="ARBA00022670"/>
    </source>
</evidence>
<keyword evidence="4" id="KW-0479">Metal-binding</keyword>
<dbReference type="Proteomes" id="UP001159405">
    <property type="component" value="Unassembled WGS sequence"/>
</dbReference>
<evidence type="ECO:0000313" key="9">
    <source>
        <dbReference type="Proteomes" id="UP001159405"/>
    </source>
</evidence>
<feature type="region of interest" description="Disordered" evidence="5">
    <location>
        <begin position="615"/>
        <end position="642"/>
    </location>
</feature>
<dbReference type="Gene3D" id="3.40.395.10">
    <property type="entry name" value="Adenoviral Proteinase, Chain A"/>
    <property type="match status" value="1"/>
</dbReference>
<accession>A0ABN8RA60</accession>
<feature type="compositionally biased region" description="Polar residues" evidence="5">
    <location>
        <begin position="627"/>
        <end position="642"/>
    </location>
</feature>
<dbReference type="PANTHER" id="PTHR47526">
    <property type="entry name" value="ATP-DEPENDENT DNA HELICASE"/>
    <property type="match status" value="1"/>
</dbReference>
<evidence type="ECO:0000259" key="7">
    <source>
        <dbReference type="PROSITE" id="PS50966"/>
    </source>
</evidence>
<dbReference type="InterPro" id="IPR011335">
    <property type="entry name" value="Restrct_endonuc-II-like"/>
</dbReference>
<dbReference type="InterPro" id="IPR007527">
    <property type="entry name" value="Znf_SWIM"/>
</dbReference>
<feature type="domain" description="Ubiquitin-like protease family profile" evidence="6">
    <location>
        <begin position="669"/>
        <end position="833"/>
    </location>
</feature>
<keyword evidence="4" id="KW-0863">Zinc-finger</keyword>
<keyword evidence="9" id="KW-1185">Reference proteome</keyword>